<dbReference type="InterPro" id="IPR024467">
    <property type="entry name" value="Xre/MbcA/ParS-like_toxin-bd"/>
</dbReference>
<dbReference type="RefSeq" id="WP_138573475.1">
    <property type="nucleotide sequence ID" value="NZ_CP040819.1"/>
</dbReference>
<dbReference type="AlphaFoldDB" id="A0A5B8G026"/>
<dbReference type="OrthoDB" id="582619at2"/>
<evidence type="ECO:0000313" key="3">
    <source>
        <dbReference type="Proteomes" id="UP000305888"/>
    </source>
</evidence>
<keyword evidence="2" id="KW-0614">Plasmid</keyword>
<dbReference type="EMBL" id="CP040819">
    <property type="protein sequence ID" value="QDL94055.1"/>
    <property type="molecule type" value="Genomic_DNA"/>
</dbReference>
<dbReference type="Proteomes" id="UP000305888">
    <property type="component" value="Plasmid pD4M1A"/>
</dbReference>
<accession>A0A5B8G026</accession>
<evidence type="ECO:0000259" key="1">
    <source>
        <dbReference type="Pfam" id="PF09722"/>
    </source>
</evidence>
<sequence>MQIAQYIEGRVFSPARIATALRTTRTEIASTLGLGQDAFSRASRISARKTQTRLREMVEILNRVEAVAGSQLAAYAWFRSEPLAGFGGMTPDQLVREGHADQVHAWLDRVMAGGYA</sequence>
<reference evidence="2 3" key="1">
    <citation type="submission" date="2019-06" db="EMBL/GenBank/DDBJ databases">
        <title>Genome sequence of Rhodobacteraceae bacterium D4M1.</title>
        <authorList>
            <person name="Cao J."/>
        </authorList>
    </citation>
    <scope>NUCLEOTIDE SEQUENCE [LARGE SCALE GENOMIC DNA]</scope>
    <source>
        <strain evidence="2 3">D4M1</strain>
        <plasmid evidence="3">pd4m1a</plasmid>
    </source>
</reference>
<protein>
    <submittedName>
        <fullName evidence="2">DUF2384 domain-containing protein</fullName>
    </submittedName>
</protein>
<name>A0A5B8G026_9RHOB</name>
<feature type="domain" description="Antitoxin Xre/MbcA/ParS-like toxin-binding" evidence="1">
    <location>
        <begin position="64"/>
        <end position="110"/>
    </location>
</feature>
<keyword evidence="3" id="KW-1185">Reference proteome</keyword>
<geneLocation type="plasmid" evidence="3">
    <name>pd4m1a</name>
</geneLocation>
<dbReference type="KEGG" id="ppru:FDP22_19490"/>
<organism evidence="2 3">
    <name type="scientific">Paroceanicella profunda</name>
    <dbReference type="NCBI Taxonomy" id="2579971"/>
    <lineage>
        <taxon>Bacteria</taxon>
        <taxon>Pseudomonadati</taxon>
        <taxon>Pseudomonadota</taxon>
        <taxon>Alphaproteobacteria</taxon>
        <taxon>Rhodobacterales</taxon>
        <taxon>Paracoccaceae</taxon>
        <taxon>Paroceanicella</taxon>
    </lineage>
</organism>
<dbReference type="Pfam" id="PF09722">
    <property type="entry name" value="Xre_MbcA_ParS_C"/>
    <property type="match status" value="1"/>
</dbReference>
<proteinExistence type="predicted"/>
<gene>
    <name evidence="2" type="ORF">FDP22_19490</name>
</gene>
<evidence type="ECO:0000313" key="2">
    <source>
        <dbReference type="EMBL" id="QDL94055.1"/>
    </source>
</evidence>